<name>A0AAE3XCR5_9DEIO</name>
<dbReference type="RefSeq" id="WP_309853131.1">
    <property type="nucleotide sequence ID" value="NZ_JAVDQJ010000004.1"/>
</dbReference>
<gene>
    <name evidence="2" type="ORF">J2Y00_002253</name>
</gene>
<dbReference type="Proteomes" id="UP001185331">
    <property type="component" value="Unassembled WGS sequence"/>
</dbReference>
<evidence type="ECO:0000313" key="3">
    <source>
        <dbReference type="Proteomes" id="UP001185331"/>
    </source>
</evidence>
<proteinExistence type="predicted"/>
<feature type="region of interest" description="Disordered" evidence="1">
    <location>
        <begin position="1"/>
        <end position="21"/>
    </location>
</feature>
<accession>A0AAE3XCR5</accession>
<evidence type="ECO:0000313" key="2">
    <source>
        <dbReference type="EMBL" id="MDR6218656.1"/>
    </source>
</evidence>
<dbReference type="AlphaFoldDB" id="A0AAE3XCR5"/>
<organism evidence="2 3">
    <name type="scientific">Deinococcus soli</name>
    <name type="common">ex Cha et al. 2016</name>
    <dbReference type="NCBI Taxonomy" id="1309411"/>
    <lineage>
        <taxon>Bacteria</taxon>
        <taxon>Thermotogati</taxon>
        <taxon>Deinococcota</taxon>
        <taxon>Deinococci</taxon>
        <taxon>Deinococcales</taxon>
        <taxon>Deinococcaceae</taxon>
        <taxon>Deinococcus</taxon>
    </lineage>
</organism>
<comment type="caution">
    <text evidence="2">The sequence shown here is derived from an EMBL/GenBank/DDBJ whole genome shotgun (WGS) entry which is preliminary data.</text>
</comment>
<sequence>MERRDAARPMTGPLPGGPLAVTHDTPMPEIVIWPLTHARAYRVKFLKLNGQYVPVRDLFRSRSPRPRIRPVPRRGRAPQAYVAECPHCGQALDGPHVPPLVGSDASVSLEGRTWGRWHGHLLSSAPCAALAFPRPDAPDARFPAS</sequence>
<evidence type="ECO:0000256" key="1">
    <source>
        <dbReference type="SAM" id="MobiDB-lite"/>
    </source>
</evidence>
<protein>
    <submittedName>
        <fullName evidence="2">Uncharacterized protein</fullName>
    </submittedName>
</protein>
<dbReference type="EMBL" id="JAVDQK010000005">
    <property type="protein sequence ID" value="MDR6218656.1"/>
    <property type="molecule type" value="Genomic_DNA"/>
</dbReference>
<reference evidence="2" key="1">
    <citation type="submission" date="2023-07" db="EMBL/GenBank/DDBJ databases">
        <title>Sorghum-associated microbial communities from plants grown in Nebraska, USA.</title>
        <authorList>
            <person name="Schachtman D."/>
        </authorList>
    </citation>
    <scope>NUCLEOTIDE SEQUENCE</scope>
    <source>
        <strain evidence="2">BE330</strain>
    </source>
</reference>